<dbReference type="Proteomes" id="UP000633219">
    <property type="component" value="Unassembled WGS sequence"/>
</dbReference>
<dbReference type="InterPro" id="IPR058625">
    <property type="entry name" value="MdtA-like_BSH"/>
</dbReference>
<dbReference type="InterPro" id="IPR058792">
    <property type="entry name" value="Beta-barrel_RND_2"/>
</dbReference>
<comment type="similarity">
    <text evidence="2">Belongs to the membrane fusion protein (MFP) (TC 8.A.1) family.</text>
</comment>
<evidence type="ECO:0000256" key="1">
    <source>
        <dbReference type="ARBA" id="ARBA00004196"/>
    </source>
</evidence>
<dbReference type="Gene3D" id="2.40.50.100">
    <property type="match status" value="1"/>
</dbReference>
<dbReference type="Gene3D" id="2.40.420.20">
    <property type="match status" value="1"/>
</dbReference>
<keyword evidence="3" id="KW-0813">Transport</keyword>
<keyword evidence="8" id="KW-1185">Reference proteome</keyword>
<feature type="domain" description="Multidrug resistance protein MdtA-like barrel-sandwich hybrid" evidence="4">
    <location>
        <begin position="71"/>
        <end position="208"/>
    </location>
</feature>
<dbReference type="SUPFAM" id="SSF111369">
    <property type="entry name" value="HlyD-like secretion proteins"/>
    <property type="match status" value="1"/>
</dbReference>
<comment type="caution">
    <text evidence="7">The sequence shown here is derived from an EMBL/GenBank/DDBJ whole genome shotgun (WGS) entry which is preliminary data.</text>
</comment>
<dbReference type="PANTHER" id="PTHR30469">
    <property type="entry name" value="MULTIDRUG RESISTANCE PROTEIN MDTA"/>
    <property type="match status" value="1"/>
</dbReference>
<dbReference type="EMBL" id="JAEQNC010000009">
    <property type="protein sequence ID" value="MBL0373745.1"/>
    <property type="molecule type" value="Genomic_DNA"/>
</dbReference>
<dbReference type="PANTHER" id="PTHR30469:SF15">
    <property type="entry name" value="HLYD FAMILY OF SECRETION PROTEINS"/>
    <property type="match status" value="1"/>
</dbReference>
<sequence length="376" mass="40142">MFSPETLIVRRASALTAAFLGLAVLASCSEEKVEAKQVVRPVKVVEIAQTGEVRRLQFSGAVKSRTEMNLGFRVAGKITERLVNIGDRVNPGDVLSRIDTTDYELAVKTAEANLAAAEKAVETADIVNKRAKSLFKSSVMSKAQAEQAALSYEQAVSVRIAAASTLDQAKNQLDYADLKSDREGIVTAISADTGQVVSAGTPVLTVVTENEKEAEIAVPENDIALFKPGKTVKARFWSDQEVVLDGKVREVSGSADARSRTFSVRVSLPNDPRVLLGMTATVEADVVSPDSGVTIPLSALAKKDGSQIVWTVDRRGETVHSRAVRLADFTDHGVRVAEGLKPGDVVVAAGTQFMTENLKVKLPGDFIAQVAAELLP</sequence>
<evidence type="ECO:0000313" key="7">
    <source>
        <dbReference type="EMBL" id="MBL0373745.1"/>
    </source>
</evidence>
<dbReference type="Gene3D" id="2.40.30.170">
    <property type="match status" value="1"/>
</dbReference>
<dbReference type="Pfam" id="PF25917">
    <property type="entry name" value="BSH_RND"/>
    <property type="match status" value="1"/>
</dbReference>
<evidence type="ECO:0000259" key="5">
    <source>
        <dbReference type="Pfam" id="PF25954"/>
    </source>
</evidence>
<dbReference type="NCBIfam" id="TIGR01730">
    <property type="entry name" value="RND_mfp"/>
    <property type="match status" value="1"/>
</dbReference>
<evidence type="ECO:0000259" key="4">
    <source>
        <dbReference type="Pfam" id="PF25917"/>
    </source>
</evidence>
<accession>A0A937CM04</accession>
<feature type="domain" description="CusB-like beta-barrel" evidence="5">
    <location>
        <begin position="215"/>
        <end position="283"/>
    </location>
</feature>
<comment type="subcellular location">
    <subcellularLocation>
        <location evidence="1">Cell envelope</location>
    </subcellularLocation>
</comment>
<dbReference type="AlphaFoldDB" id="A0A937CM04"/>
<feature type="domain" description="Multidrug resistance protein MdtA-like C-terminal permuted SH3" evidence="6">
    <location>
        <begin position="293"/>
        <end position="352"/>
    </location>
</feature>
<dbReference type="Gene3D" id="1.10.287.470">
    <property type="entry name" value="Helix hairpin bin"/>
    <property type="match status" value="1"/>
</dbReference>
<proteinExistence type="inferred from homology"/>
<name>A0A937CM04_9HYPH</name>
<gene>
    <name evidence="7" type="ORF">JJB09_17115</name>
</gene>
<dbReference type="InterPro" id="IPR006143">
    <property type="entry name" value="RND_pump_MFP"/>
</dbReference>
<evidence type="ECO:0000259" key="6">
    <source>
        <dbReference type="Pfam" id="PF25967"/>
    </source>
</evidence>
<dbReference type="RefSeq" id="WP_201660737.1">
    <property type="nucleotide sequence ID" value="NZ_JAEQNC010000009.1"/>
</dbReference>
<dbReference type="InterPro" id="IPR058627">
    <property type="entry name" value="MdtA-like_C"/>
</dbReference>
<reference evidence="7" key="1">
    <citation type="submission" date="2021-01" db="EMBL/GenBank/DDBJ databases">
        <title>Rhizobium sp. strain KVB221 16S ribosomal RNA gene Genome sequencing and assembly.</title>
        <authorList>
            <person name="Kang M."/>
        </authorList>
    </citation>
    <scope>NUCLEOTIDE SEQUENCE</scope>
    <source>
        <strain evidence="7">KVB221</strain>
    </source>
</reference>
<evidence type="ECO:0000256" key="3">
    <source>
        <dbReference type="ARBA" id="ARBA00022448"/>
    </source>
</evidence>
<dbReference type="GO" id="GO:1990281">
    <property type="term" value="C:efflux pump complex"/>
    <property type="evidence" value="ECO:0007669"/>
    <property type="project" value="TreeGrafter"/>
</dbReference>
<dbReference type="Pfam" id="PF25967">
    <property type="entry name" value="RND-MFP_C"/>
    <property type="match status" value="1"/>
</dbReference>
<dbReference type="Pfam" id="PF25954">
    <property type="entry name" value="Beta-barrel_RND_2"/>
    <property type="match status" value="1"/>
</dbReference>
<evidence type="ECO:0000313" key="8">
    <source>
        <dbReference type="Proteomes" id="UP000633219"/>
    </source>
</evidence>
<dbReference type="GO" id="GO:0015562">
    <property type="term" value="F:efflux transmembrane transporter activity"/>
    <property type="evidence" value="ECO:0007669"/>
    <property type="project" value="TreeGrafter"/>
</dbReference>
<evidence type="ECO:0000256" key="2">
    <source>
        <dbReference type="ARBA" id="ARBA00009477"/>
    </source>
</evidence>
<organism evidence="7 8">
    <name type="scientific">Rhizobium setariae</name>
    <dbReference type="NCBI Taxonomy" id="2801340"/>
    <lineage>
        <taxon>Bacteria</taxon>
        <taxon>Pseudomonadati</taxon>
        <taxon>Pseudomonadota</taxon>
        <taxon>Alphaproteobacteria</taxon>
        <taxon>Hyphomicrobiales</taxon>
        <taxon>Rhizobiaceae</taxon>
        <taxon>Rhizobium/Agrobacterium group</taxon>
        <taxon>Rhizobium</taxon>
    </lineage>
</organism>
<protein>
    <submittedName>
        <fullName evidence="7">Efflux RND transporter periplasmic adaptor subunit</fullName>
    </submittedName>
</protein>